<sequence>MAIDGFAPDVSTYVVDWPRNARIPAVSAVPAQPGARVKVVDGGTVLSAAGSRLTTRTLTVTSADGAVTRTYTVGFRPTDRDDRPVAACGNGSGGGAPWLLPPATPGTAPWRTLGALSAA</sequence>
<proteinExistence type="predicted"/>
<accession>A0ABU7PJQ3</accession>
<gene>
    <name evidence="1" type="ORF">V2S66_28550</name>
</gene>
<dbReference type="Proteomes" id="UP001344658">
    <property type="component" value="Unassembled WGS sequence"/>
</dbReference>
<dbReference type="RefSeq" id="WP_330799613.1">
    <property type="nucleotide sequence ID" value="NZ_JAZEWV010000036.1"/>
</dbReference>
<evidence type="ECO:0000313" key="2">
    <source>
        <dbReference type="Proteomes" id="UP001344658"/>
    </source>
</evidence>
<evidence type="ECO:0008006" key="3">
    <source>
        <dbReference type="Google" id="ProtNLM"/>
    </source>
</evidence>
<reference evidence="1 2" key="1">
    <citation type="submission" date="2023-12" db="EMBL/GenBank/DDBJ databases">
        <title>Streptomyces sp. V4-01.</title>
        <authorList>
            <person name="Somphong A."/>
            <person name="Phongsopitanun W."/>
        </authorList>
    </citation>
    <scope>NUCLEOTIDE SEQUENCE [LARGE SCALE GENOMIC DNA]</scope>
    <source>
        <strain evidence="1 2">V4-01</strain>
    </source>
</reference>
<protein>
    <recommendedName>
        <fullName evidence="3">Cadherin-like beta sandwich domain-containing protein</fullName>
    </recommendedName>
</protein>
<keyword evidence="2" id="KW-1185">Reference proteome</keyword>
<dbReference type="EMBL" id="JAZEWV010000036">
    <property type="protein sequence ID" value="MEE4545908.1"/>
    <property type="molecule type" value="Genomic_DNA"/>
</dbReference>
<organism evidence="1 2">
    <name type="scientific">Actinacidiphila polyblastidii</name>
    <dbReference type="NCBI Taxonomy" id="3110430"/>
    <lineage>
        <taxon>Bacteria</taxon>
        <taxon>Bacillati</taxon>
        <taxon>Actinomycetota</taxon>
        <taxon>Actinomycetes</taxon>
        <taxon>Kitasatosporales</taxon>
        <taxon>Streptomycetaceae</taxon>
        <taxon>Actinacidiphila</taxon>
    </lineage>
</organism>
<evidence type="ECO:0000313" key="1">
    <source>
        <dbReference type="EMBL" id="MEE4545908.1"/>
    </source>
</evidence>
<name>A0ABU7PJQ3_9ACTN</name>
<comment type="caution">
    <text evidence="1">The sequence shown here is derived from an EMBL/GenBank/DDBJ whole genome shotgun (WGS) entry which is preliminary data.</text>
</comment>